<keyword evidence="8" id="KW-0418">Kinase</keyword>
<dbReference type="InterPro" id="IPR003661">
    <property type="entry name" value="HisK_dim/P_dom"/>
</dbReference>
<dbReference type="Gene3D" id="1.10.287.130">
    <property type="match status" value="1"/>
</dbReference>
<dbReference type="PROSITE" id="PS50885">
    <property type="entry name" value="HAMP"/>
    <property type="match status" value="1"/>
</dbReference>
<evidence type="ECO:0000259" key="14">
    <source>
        <dbReference type="PROSITE" id="PS50885"/>
    </source>
</evidence>
<comment type="caution">
    <text evidence="15">The sequence shown here is derived from an EMBL/GenBank/DDBJ whole genome shotgun (WGS) entry which is preliminary data.</text>
</comment>
<dbReference type="GO" id="GO:0005524">
    <property type="term" value="F:ATP binding"/>
    <property type="evidence" value="ECO:0007669"/>
    <property type="project" value="UniProtKB-KW"/>
</dbReference>
<evidence type="ECO:0000256" key="6">
    <source>
        <dbReference type="ARBA" id="ARBA00022679"/>
    </source>
</evidence>
<comment type="catalytic activity">
    <reaction evidence="1">
        <text>ATP + protein L-histidine = ADP + protein N-phospho-L-histidine.</text>
        <dbReference type="EC" id="2.7.13.3"/>
    </reaction>
</comment>
<evidence type="ECO:0000256" key="7">
    <source>
        <dbReference type="ARBA" id="ARBA00022692"/>
    </source>
</evidence>
<feature type="transmembrane region" description="Helical" evidence="12">
    <location>
        <begin position="21"/>
        <end position="41"/>
    </location>
</feature>
<dbReference type="Pfam" id="PF00672">
    <property type="entry name" value="HAMP"/>
    <property type="match status" value="1"/>
</dbReference>
<dbReference type="PRINTS" id="PR00344">
    <property type="entry name" value="BCTRLSENSOR"/>
</dbReference>
<accession>A0ABP8DDS2</accession>
<evidence type="ECO:0000313" key="16">
    <source>
        <dbReference type="Proteomes" id="UP001500620"/>
    </source>
</evidence>
<dbReference type="SUPFAM" id="SSF47384">
    <property type="entry name" value="Homodimeric domain of signal transducing histidine kinase"/>
    <property type="match status" value="1"/>
</dbReference>
<dbReference type="Pfam" id="PF02518">
    <property type="entry name" value="HATPase_c"/>
    <property type="match status" value="1"/>
</dbReference>
<evidence type="ECO:0000313" key="15">
    <source>
        <dbReference type="EMBL" id="GAA4253571.1"/>
    </source>
</evidence>
<proteinExistence type="predicted"/>
<sequence>MADPPLTETVKPKSLRLRLTLTYAFVFLLTGAALLAVNYGLMYNKLSTPPAADKVVVKEGVAVGNAPASGGDLVRLEAARTSAIALAIMTLLVVAASWVLAGRMLRPVRTLTATTRRISQDRLHLRIALAGPRNELKEMADTFDEMVARLEAAFASQRRFVGDVSHELRTPLAIVRTSAEVLLSKPETTTAQWRDMAGRVLIATGRAERLLDGLLALARSDSGAIVREPHDLAVAAAAALIAADDEAEAAQLSVTSDLSPAPVTGDPVLLDRLVRNLVDNAIRHNHHGGWIEVATSGGDDGAVVRVRNSGDTVPAADVDRLFQPFQRLRPDRTADGRSSGLGLAIVRSIVHAHRGTVAAQPLAGGGLQVVVTLPARDTPPAAAGD</sequence>
<keyword evidence="15" id="KW-0067">ATP-binding</keyword>
<dbReference type="Gene3D" id="6.10.340.10">
    <property type="match status" value="1"/>
</dbReference>
<dbReference type="Gene3D" id="3.30.565.10">
    <property type="entry name" value="Histidine kinase-like ATPase, C-terminal domain"/>
    <property type="match status" value="1"/>
</dbReference>
<evidence type="ECO:0000256" key="8">
    <source>
        <dbReference type="ARBA" id="ARBA00022777"/>
    </source>
</evidence>
<dbReference type="PANTHER" id="PTHR45436">
    <property type="entry name" value="SENSOR HISTIDINE KINASE YKOH"/>
    <property type="match status" value="1"/>
</dbReference>
<dbReference type="PANTHER" id="PTHR45436:SF15">
    <property type="entry name" value="SENSOR HISTIDINE KINASE CUSS"/>
    <property type="match status" value="1"/>
</dbReference>
<dbReference type="SUPFAM" id="SSF55874">
    <property type="entry name" value="ATPase domain of HSP90 chaperone/DNA topoisomerase II/histidine kinase"/>
    <property type="match status" value="1"/>
</dbReference>
<dbReference type="SUPFAM" id="SSF158472">
    <property type="entry name" value="HAMP domain-like"/>
    <property type="match status" value="1"/>
</dbReference>
<feature type="domain" description="HAMP" evidence="14">
    <location>
        <begin position="102"/>
        <end position="155"/>
    </location>
</feature>
<keyword evidence="9 12" id="KW-1133">Transmembrane helix</keyword>
<dbReference type="Proteomes" id="UP001500620">
    <property type="component" value="Unassembled WGS sequence"/>
</dbReference>
<dbReference type="CDD" id="cd06225">
    <property type="entry name" value="HAMP"/>
    <property type="match status" value="1"/>
</dbReference>
<organism evidence="15 16">
    <name type="scientific">Dactylosporangium darangshiense</name>
    <dbReference type="NCBI Taxonomy" id="579108"/>
    <lineage>
        <taxon>Bacteria</taxon>
        <taxon>Bacillati</taxon>
        <taxon>Actinomycetota</taxon>
        <taxon>Actinomycetes</taxon>
        <taxon>Micromonosporales</taxon>
        <taxon>Micromonosporaceae</taxon>
        <taxon>Dactylosporangium</taxon>
    </lineage>
</organism>
<feature type="transmembrane region" description="Helical" evidence="12">
    <location>
        <begin position="83"/>
        <end position="101"/>
    </location>
</feature>
<dbReference type="CDD" id="cd00075">
    <property type="entry name" value="HATPase"/>
    <property type="match status" value="1"/>
</dbReference>
<protein>
    <recommendedName>
        <fullName evidence="4">histidine kinase</fullName>
        <ecNumber evidence="4">2.7.13.3</ecNumber>
    </recommendedName>
</protein>
<dbReference type="SMART" id="SM00388">
    <property type="entry name" value="HisKA"/>
    <property type="match status" value="1"/>
</dbReference>
<comment type="subcellular location">
    <subcellularLocation>
        <location evidence="3">Cell membrane</location>
    </subcellularLocation>
    <subcellularLocation>
        <location evidence="2">Membrane</location>
        <topology evidence="2">Multi-pass membrane protein</topology>
    </subcellularLocation>
</comment>
<dbReference type="InterPro" id="IPR005467">
    <property type="entry name" value="His_kinase_dom"/>
</dbReference>
<keyword evidence="5" id="KW-0597">Phosphoprotein</keyword>
<dbReference type="InterPro" id="IPR004358">
    <property type="entry name" value="Sig_transdc_His_kin-like_C"/>
</dbReference>
<dbReference type="SMART" id="SM00387">
    <property type="entry name" value="HATPase_c"/>
    <property type="match status" value="1"/>
</dbReference>
<dbReference type="InterPro" id="IPR050428">
    <property type="entry name" value="TCS_sensor_his_kinase"/>
</dbReference>
<keyword evidence="10" id="KW-0902">Two-component regulatory system</keyword>
<keyword evidence="7 12" id="KW-0812">Transmembrane</keyword>
<dbReference type="InterPro" id="IPR003594">
    <property type="entry name" value="HATPase_dom"/>
</dbReference>
<feature type="domain" description="Histidine kinase" evidence="13">
    <location>
        <begin position="163"/>
        <end position="377"/>
    </location>
</feature>
<evidence type="ECO:0000256" key="2">
    <source>
        <dbReference type="ARBA" id="ARBA00004141"/>
    </source>
</evidence>
<keyword evidence="11 12" id="KW-0472">Membrane</keyword>
<evidence type="ECO:0000256" key="5">
    <source>
        <dbReference type="ARBA" id="ARBA00022553"/>
    </source>
</evidence>
<dbReference type="PROSITE" id="PS50109">
    <property type="entry name" value="HIS_KIN"/>
    <property type="match status" value="1"/>
</dbReference>
<evidence type="ECO:0000256" key="10">
    <source>
        <dbReference type="ARBA" id="ARBA00023012"/>
    </source>
</evidence>
<keyword evidence="15" id="KW-0547">Nucleotide-binding</keyword>
<dbReference type="InterPro" id="IPR003660">
    <property type="entry name" value="HAMP_dom"/>
</dbReference>
<evidence type="ECO:0000256" key="4">
    <source>
        <dbReference type="ARBA" id="ARBA00012438"/>
    </source>
</evidence>
<dbReference type="InterPro" id="IPR036890">
    <property type="entry name" value="HATPase_C_sf"/>
</dbReference>
<reference evidence="16" key="1">
    <citation type="journal article" date="2019" name="Int. J. Syst. Evol. Microbiol.">
        <title>The Global Catalogue of Microorganisms (GCM) 10K type strain sequencing project: providing services to taxonomists for standard genome sequencing and annotation.</title>
        <authorList>
            <consortium name="The Broad Institute Genomics Platform"/>
            <consortium name="The Broad Institute Genome Sequencing Center for Infectious Disease"/>
            <person name="Wu L."/>
            <person name="Ma J."/>
        </authorList>
    </citation>
    <scope>NUCLEOTIDE SEQUENCE [LARGE SCALE GENOMIC DNA]</scope>
    <source>
        <strain evidence="16">JCM 17441</strain>
    </source>
</reference>
<keyword evidence="16" id="KW-1185">Reference proteome</keyword>
<evidence type="ECO:0000256" key="9">
    <source>
        <dbReference type="ARBA" id="ARBA00022989"/>
    </source>
</evidence>
<evidence type="ECO:0000256" key="11">
    <source>
        <dbReference type="ARBA" id="ARBA00023136"/>
    </source>
</evidence>
<dbReference type="SMART" id="SM00304">
    <property type="entry name" value="HAMP"/>
    <property type="match status" value="1"/>
</dbReference>
<dbReference type="EMBL" id="BAABAT010000016">
    <property type="protein sequence ID" value="GAA4253571.1"/>
    <property type="molecule type" value="Genomic_DNA"/>
</dbReference>
<dbReference type="CDD" id="cd00082">
    <property type="entry name" value="HisKA"/>
    <property type="match status" value="1"/>
</dbReference>
<dbReference type="RefSeq" id="WP_345130627.1">
    <property type="nucleotide sequence ID" value="NZ_BAABAT010000016.1"/>
</dbReference>
<evidence type="ECO:0000256" key="3">
    <source>
        <dbReference type="ARBA" id="ARBA00004236"/>
    </source>
</evidence>
<evidence type="ECO:0000256" key="12">
    <source>
        <dbReference type="SAM" id="Phobius"/>
    </source>
</evidence>
<name>A0ABP8DDS2_9ACTN</name>
<keyword evidence="6" id="KW-0808">Transferase</keyword>
<evidence type="ECO:0000259" key="13">
    <source>
        <dbReference type="PROSITE" id="PS50109"/>
    </source>
</evidence>
<gene>
    <name evidence="15" type="ORF">GCM10022255_054900</name>
</gene>
<dbReference type="EC" id="2.7.13.3" evidence="4"/>
<dbReference type="Pfam" id="PF00512">
    <property type="entry name" value="HisKA"/>
    <property type="match status" value="1"/>
</dbReference>
<dbReference type="InterPro" id="IPR036097">
    <property type="entry name" value="HisK_dim/P_sf"/>
</dbReference>
<evidence type="ECO:0000256" key="1">
    <source>
        <dbReference type="ARBA" id="ARBA00000085"/>
    </source>
</evidence>